<keyword evidence="3" id="KW-1185">Reference proteome</keyword>
<evidence type="ECO:0000256" key="1">
    <source>
        <dbReference type="SAM" id="MobiDB-lite"/>
    </source>
</evidence>
<organism evidence="2 3">
    <name type="scientific">Actinacidiphila bryophytorum</name>
    <dbReference type="NCBI Taxonomy" id="1436133"/>
    <lineage>
        <taxon>Bacteria</taxon>
        <taxon>Bacillati</taxon>
        <taxon>Actinomycetota</taxon>
        <taxon>Actinomycetes</taxon>
        <taxon>Kitasatosporales</taxon>
        <taxon>Streptomycetaceae</taxon>
        <taxon>Actinacidiphila</taxon>
    </lineage>
</organism>
<reference evidence="2" key="1">
    <citation type="submission" date="2021-06" db="EMBL/GenBank/DDBJ databases">
        <authorList>
            <person name="Arsene-Ploetze F."/>
        </authorList>
    </citation>
    <scope>NUCLEOTIDE SEQUENCE</scope>
    <source>
        <strain evidence="2">SBRY1</strain>
    </source>
</reference>
<evidence type="ECO:0000313" key="3">
    <source>
        <dbReference type="Proteomes" id="UP001153328"/>
    </source>
</evidence>
<dbReference type="AlphaFoldDB" id="A0A9W4E6A2"/>
<feature type="compositionally biased region" description="Low complexity" evidence="1">
    <location>
        <begin position="169"/>
        <end position="184"/>
    </location>
</feature>
<name>A0A9W4E6A2_9ACTN</name>
<dbReference type="Proteomes" id="UP001153328">
    <property type="component" value="Unassembled WGS sequence"/>
</dbReference>
<protein>
    <submittedName>
        <fullName evidence="2">Uncharacterized protein</fullName>
    </submittedName>
</protein>
<comment type="caution">
    <text evidence="2">The sequence shown here is derived from an EMBL/GenBank/DDBJ whole genome shotgun (WGS) entry which is preliminary data.</text>
</comment>
<accession>A0A9W4E6A2</accession>
<feature type="region of interest" description="Disordered" evidence="1">
    <location>
        <begin position="241"/>
        <end position="266"/>
    </location>
</feature>
<gene>
    <name evidence="2" type="ORF">SBRY_20188</name>
</gene>
<feature type="compositionally biased region" description="Low complexity" evidence="1">
    <location>
        <begin position="126"/>
        <end position="136"/>
    </location>
</feature>
<proteinExistence type="predicted"/>
<dbReference type="EMBL" id="CAJVAX010000012">
    <property type="protein sequence ID" value="CAG7625717.1"/>
    <property type="molecule type" value="Genomic_DNA"/>
</dbReference>
<sequence length="266" mass="27413">MTSTATTRDVPAVITKAAAQVPPPSPIRSRPTKVSTAPGGWPAMCVVQFWGEPIRMWSVYVRSAGPRSSKRCSCVRYSPVSSSRPAMPRRQPSTRASDQVHAIAAAHPDHSSPRQGSRTASGGPYATTRTATVTARGVPGPVCGRHHASRGGRGDLSTGLSRWSQAPIPARTAKRSSAAPAAATSRRRDVRPGRRGRWPLGDTAAGPAAAALPAGLGGLGGLGGLAEKGLTCGTLGTRSAAVTAARPHVRLPQGLPAPRDDVTIPS</sequence>
<feature type="region of interest" description="Disordered" evidence="1">
    <location>
        <begin position="69"/>
        <end position="205"/>
    </location>
</feature>
<evidence type="ECO:0000313" key="2">
    <source>
        <dbReference type="EMBL" id="CAG7625717.1"/>
    </source>
</evidence>